<accession>A0A2N6SZ26</accession>
<feature type="region of interest" description="Disordered" evidence="1">
    <location>
        <begin position="288"/>
        <end position="322"/>
    </location>
</feature>
<dbReference type="Proteomes" id="UP000235363">
    <property type="component" value="Unassembled WGS sequence"/>
</dbReference>
<dbReference type="RefSeq" id="WP_102212741.1">
    <property type="nucleotide sequence ID" value="NZ_PNHF01000012.1"/>
</dbReference>
<name>A0A2N6SZ26_9CORY</name>
<gene>
    <name evidence="2" type="ORF">CJ204_06290</name>
</gene>
<reference evidence="2 3" key="1">
    <citation type="submission" date="2017-09" db="EMBL/GenBank/DDBJ databases">
        <title>Bacterial strain isolated from the female urinary microbiota.</title>
        <authorList>
            <person name="Thomas-White K."/>
            <person name="Kumar N."/>
            <person name="Forster S."/>
            <person name="Putonti C."/>
            <person name="Lawley T."/>
            <person name="Wolfe A.J."/>
        </authorList>
    </citation>
    <scope>NUCLEOTIDE SEQUENCE [LARGE SCALE GENOMIC DNA]</scope>
    <source>
        <strain evidence="2 3">UMB0908</strain>
    </source>
</reference>
<feature type="compositionally biased region" description="Acidic residues" evidence="1">
    <location>
        <begin position="305"/>
        <end position="314"/>
    </location>
</feature>
<organism evidence="2 3">
    <name type="scientific">Corynebacterium xerosis</name>
    <dbReference type="NCBI Taxonomy" id="1725"/>
    <lineage>
        <taxon>Bacteria</taxon>
        <taxon>Bacillati</taxon>
        <taxon>Actinomycetota</taxon>
        <taxon>Actinomycetes</taxon>
        <taxon>Mycobacteriales</taxon>
        <taxon>Corynebacteriaceae</taxon>
        <taxon>Corynebacterium</taxon>
    </lineage>
</organism>
<proteinExistence type="predicted"/>
<comment type="caution">
    <text evidence="2">The sequence shown here is derived from an EMBL/GenBank/DDBJ whole genome shotgun (WGS) entry which is preliminary data.</text>
</comment>
<evidence type="ECO:0008006" key="4">
    <source>
        <dbReference type="Google" id="ProtNLM"/>
    </source>
</evidence>
<protein>
    <recommendedName>
        <fullName evidence="4">Helicase XPB/Ssl2 N-terminal domain-containing protein</fullName>
    </recommendedName>
</protein>
<feature type="compositionally biased region" description="Acidic residues" evidence="1">
    <location>
        <begin position="742"/>
        <end position="754"/>
    </location>
</feature>
<sequence length="870" mass="90744">MESRVDYAARPDFGEHVGRLGEAELRRLLRVACPGLPAPLTRVETAEMLMTREAAQTAVSAAAPDVLAAVKLVHVLEDSAAVDDIAAVAVWGSEADAMPHDGDQPPSSVRAPATGADVAELLGRAEDLGLAWQQPAGVWNVPPHIAEILVQDPTMATPVECLLEFNSRAELLRKMENLGLVDEGESRAETVANHVAEDLGATVVNSKGTGFLSDAELLARLRAFLCSPHRVRALVSTAPHAIQKSLLLFAREGIFLDAREWGERRAAAVEWAVEHLLAVTFEMPVAIDGGGDPRPASEGGVDGDAGGDTDDSDVQFESPETPEVDLNASLISPVALALKLGRQYLPTPHPEEPRPAWVAPEAQIDAATSAVAVATAVMQRWEDGGYLGSGGLHEFAGAVAIHEFAASIGADDSVVHEVVGMLAGAGFMHPVTGQPTARSAQKWFSADASRRWAWLAAGWLRGPDRWVTDEAPESWMPSAELMAEVAKRVRREAVVFAAQLDDGMMWYPCCIESRLGWTCGALFEGLEDLWGMLVHRVMQGMRVLGLLVDGAAGAPVRAVAAGMGHAWLSGQDPLVDEAVDLIAAEAADLVPVERRAQLLAPPNLLVADRVELVAMVRGVPGHDLAVTLDSVAHREKCGATSLWVFTEESLAAALDEYDGDVPAILEAVGHVTSAGPWLRVLRHRLRALEDALDLEGLLPDDPADEWSAADDVDGTYAVDGVGASGGDASGAAGGEGASGADDGGDGGDEGDEGAADGGPAVNPTAGAEGRSGPGSEPSDESVARPAAEDALFDVVGVDDAVIGENGVVEPPLFDIPGVRPSKSALGGEPEISESNGAGGSGSADATYIEDPLRRPDSGSGPGVPTQPPLF</sequence>
<dbReference type="EMBL" id="PNHF01000012">
    <property type="protein sequence ID" value="PMC62321.1"/>
    <property type="molecule type" value="Genomic_DNA"/>
</dbReference>
<evidence type="ECO:0000313" key="2">
    <source>
        <dbReference type="EMBL" id="PMC62321.1"/>
    </source>
</evidence>
<evidence type="ECO:0000313" key="3">
    <source>
        <dbReference type="Proteomes" id="UP000235363"/>
    </source>
</evidence>
<dbReference type="AlphaFoldDB" id="A0A2N6SZ26"/>
<feature type="region of interest" description="Disordered" evidence="1">
    <location>
        <begin position="806"/>
        <end position="870"/>
    </location>
</feature>
<evidence type="ECO:0000256" key="1">
    <source>
        <dbReference type="SAM" id="MobiDB-lite"/>
    </source>
</evidence>
<feature type="region of interest" description="Disordered" evidence="1">
    <location>
        <begin position="726"/>
        <end position="785"/>
    </location>
</feature>
<feature type="compositionally biased region" description="Gly residues" evidence="1">
    <location>
        <begin position="726"/>
        <end position="737"/>
    </location>
</feature>